<protein>
    <submittedName>
        <fullName evidence="1">Uncharacterized protein</fullName>
    </submittedName>
</protein>
<dbReference type="RefSeq" id="WP_140619539.1">
    <property type="nucleotide sequence ID" value="NZ_VFRQ01000002.1"/>
</dbReference>
<dbReference type="AlphaFoldDB" id="A0A501W5A4"/>
<gene>
    <name evidence="1" type="ORF">FJM65_03570</name>
</gene>
<organism evidence="1 2">
    <name type="scientific">Pontibacter mangrovi</name>
    <dbReference type="NCBI Taxonomy" id="2589816"/>
    <lineage>
        <taxon>Bacteria</taxon>
        <taxon>Pseudomonadati</taxon>
        <taxon>Bacteroidota</taxon>
        <taxon>Cytophagia</taxon>
        <taxon>Cytophagales</taxon>
        <taxon>Hymenobacteraceae</taxon>
        <taxon>Pontibacter</taxon>
    </lineage>
</organism>
<keyword evidence="2" id="KW-1185">Reference proteome</keyword>
<dbReference type="EMBL" id="VFRQ01000002">
    <property type="protein sequence ID" value="TPE45133.1"/>
    <property type="molecule type" value="Genomic_DNA"/>
</dbReference>
<reference evidence="1 2" key="1">
    <citation type="submission" date="2019-06" db="EMBL/GenBank/DDBJ databases">
        <title>A novel bacterium of genus Pontibacter, isolated from marine sediment.</title>
        <authorList>
            <person name="Huang H."/>
            <person name="Mo K."/>
            <person name="Hu Y."/>
        </authorList>
    </citation>
    <scope>NUCLEOTIDE SEQUENCE [LARGE SCALE GENOMIC DNA]</scope>
    <source>
        <strain evidence="1 2">HB172049</strain>
    </source>
</reference>
<name>A0A501W5A4_9BACT</name>
<evidence type="ECO:0000313" key="1">
    <source>
        <dbReference type="EMBL" id="TPE45133.1"/>
    </source>
</evidence>
<accession>A0A501W5A4</accession>
<sequence length="199" mass="22665">MLLVVAFSILTLGSVKGQEAKFDVYGKVELARQELVTSKVDTFLIYTTGCVGCYILYEKGQEPPCACEGEGVNAKIIWQKDGKSYLKQISCCYENVMGLKELPDVFSFYENNKAILQKTEIGIRKVKADGAIIISVPASISHYSFQEVEMRQGTSEYEFELKDYQKEGEYSKAWKRYEWLEAQIKWVELIDEKLTSASE</sequence>
<dbReference type="Proteomes" id="UP000316727">
    <property type="component" value="Unassembled WGS sequence"/>
</dbReference>
<proteinExistence type="predicted"/>
<evidence type="ECO:0000313" key="2">
    <source>
        <dbReference type="Proteomes" id="UP000316727"/>
    </source>
</evidence>
<dbReference type="OrthoDB" id="886648at2"/>
<comment type="caution">
    <text evidence="1">The sequence shown here is derived from an EMBL/GenBank/DDBJ whole genome shotgun (WGS) entry which is preliminary data.</text>
</comment>